<dbReference type="EMBL" id="BMOS01000014">
    <property type="protein sequence ID" value="GGN59137.1"/>
    <property type="molecule type" value="Genomic_DNA"/>
</dbReference>
<evidence type="ECO:0000313" key="2">
    <source>
        <dbReference type="Proteomes" id="UP000624041"/>
    </source>
</evidence>
<gene>
    <name evidence="1" type="ORF">GCM10007971_21920</name>
</gene>
<dbReference type="Proteomes" id="UP000624041">
    <property type="component" value="Unassembled WGS sequence"/>
</dbReference>
<dbReference type="AlphaFoldDB" id="A0A917XY58"/>
<protein>
    <submittedName>
        <fullName evidence="1">Uncharacterized protein</fullName>
    </submittedName>
</protein>
<organism evidence="1 2">
    <name type="scientific">Oceanobacillus indicireducens</name>
    <dbReference type="NCBI Taxonomy" id="1004261"/>
    <lineage>
        <taxon>Bacteria</taxon>
        <taxon>Bacillati</taxon>
        <taxon>Bacillota</taxon>
        <taxon>Bacilli</taxon>
        <taxon>Bacillales</taxon>
        <taxon>Bacillaceae</taxon>
        <taxon>Oceanobacillus</taxon>
    </lineage>
</organism>
<comment type="caution">
    <text evidence="1">The sequence shown here is derived from an EMBL/GenBank/DDBJ whole genome shotgun (WGS) entry which is preliminary data.</text>
</comment>
<keyword evidence="2" id="KW-1185">Reference proteome</keyword>
<name>A0A917XY58_9BACI</name>
<evidence type="ECO:0000313" key="1">
    <source>
        <dbReference type="EMBL" id="GGN59137.1"/>
    </source>
</evidence>
<reference evidence="1" key="2">
    <citation type="submission" date="2020-09" db="EMBL/GenBank/DDBJ databases">
        <authorList>
            <person name="Sun Q."/>
            <person name="Ohkuma M."/>
        </authorList>
    </citation>
    <scope>NUCLEOTIDE SEQUENCE</scope>
    <source>
        <strain evidence="1">JCM 17251</strain>
    </source>
</reference>
<reference evidence="1" key="1">
    <citation type="journal article" date="2014" name="Int. J. Syst. Evol. Microbiol.">
        <title>Complete genome sequence of Corynebacterium casei LMG S-19264T (=DSM 44701T), isolated from a smear-ripened cheese.</title>
        <authorList>
            <consortium name="US DOE Joint Genome Institute (JGI-PGF)"/>
            <person name="Walter F."/>
            <person name="Albersmeier A."/>
            <person name="Kalinowski J."/>
            <person name="Ruckert C."/>
        </authorList>
    </citation>
    <scope>NUCLEOTIDE SEQUENCE</scope>
    <source>
        <strain evidence="1">JCM 17251</strain>
    </source>
</reference>
<accession>A0A917XY58</accession>
<sequence length="39" mass="4525">MTNKSTKMRITTDEKIVYAENMQDIFYLLNGDGDIVKEV</sequence>
<proteinExistence type="predicted"/>